<reference evidence="9 10" key="1">
    <citation type="submission" date="2016-08" db="EMBL/GenBank/DDBJ databases">
        <authorList>
            <person name="Seilhamer J.J."/>
        </authorList>
    </citation>
    <scope>NUCLEOTIDE SEQUENCE [LARGE SCALE GENOMIC DNA]</scope>
    <source>
        <strain evidence="9 10">KCTC 42603</strain>
    </source>
</reference>
<evidence type="ECO:0000256" key="4">
    <source>
        <dbReference type="ARBA" id="ARBA00022989"/>
    </source>
</evidence>
<feature type="transmembrane region" description="Helical" evidence="7">
    <location>
        <begin position="430"/>
        <end position="451"/>
    </location>
</feature>
<evidence type="ECO:0000256" key="6">
    <source>
        <dbReference type="SAM" id="Coils"/>
    </source>
</evidence>
<name>A0A1E7ZAN5_9ALTE</name>
<proteinExistence type="predicted"/>
<feature type="coiled-coil region" evidence="6">
    <location>
        <begin position="171"/>
        <end position="362"/>
    </location>
</feature>
<evidence type="ECO:0000256" key="5">
    <source>
        <dbReference type="ARBA" id="ARBA00023136"/>
    </source>
</evidence>
<dbReference type="SUPFAM" id="SSF57997">
    <property type="entry name" value="Tropomyosin"/>
    <property type="match status" value="1"/>
</dbReference>
<feature type="domain" description="Polysaccharide chain length determinant N-terminal" evidence="8">
    <location>
        <begin position="13"/>
        <end position="96"/>
    </location>
</feature>
<evidence type="ECO:0000313" key="10">
    <source>
        <dbReference type="Proteomes" id="UP000175691"/>
    </source>
</evidence>
<protein>
    <submittedName>
        <fullName evidence="9">Chain-length determining protein</fullName>
    </submittedName>
</protein>
<accession>A0A1E7ZAN5</accession>
<dbReference type="InterPro" id="IPR014345">
    <property type="entry name" value="XrtA_polysacc_chain"/>
</dbReference>
<dbReference type="Proteomes" id="UP000175691">
    <property type="component" value="Unassembled WGS sequence"/>
</dbReference>
<comment type="caution">
    <text evidence="9">The sequence shown here is derived from an EMBL/GenBank/DDBJ whole genome shotgun (WGS) entry which is preliminary data.</text>
</comment>
<keyword evidence="3 7" id="KW-0812">Transmembrane</keyword>
<dbReference type="NCBIfam" id="TIGR03007">
    <property type="entry name" value="pepcterm_ChnLen"/>
    <property type="match status" value="1"/>
</dbReference>
<keyword evidence="5 7" id="KW-0472">Membrane</keyword>
<dbReference type="InterPro" id="IPR003856">
    <property type="entry name" value="LPS_length_determ_N"/>
</dbReference>
<comment type="subcellular location">
    <subcellularLocation>
        <location evidence="1">Cell membrane</location>
        <topology evidence="1">Multi-pass membrane protein</topology>
    </subcellularLocation>
</comment>
<evidence type="ECO:0000313" key="9">
    <source>
        <dbReference type="EMBL" id="OFC70593.1"/>
    </source>
</evidence>
<evidence type="ECO:0000256" key="2">
    <source>
        <dbReference type="ARBA" id="ARBA00022475"/>
    </source>
</evidence>
<gene>
    <name evidence="9" type="ORF">BFC18_12625</name>
</gene>
<dbReference type="PANTHER" id="PTHR32309:SF13">
    <property type="entry name" value="FERRIC ENTEROBACTIN TRANSPORT PROTEIN FEPE"/>
    <property type="match status" value="1"/>
</dbReference>
<dbReference type="GO" id="GO:0005886">
    <property type="term" value="C:plasma membrane"/>
    <property type="evidence" value="ECO:0007669"/>
    <property type="project" value="UniProtKB-SubCell"/>
</dbReference>
<dbReference type="EMBL" id="MDHN01000028">
    <property type="protein sequence ID" value="OFC70593.1"/>
    <property type="molecule type" value="Genomic_DNA"/>
</dbReference>
<evidence type="ECO:0000256" key="7">
    <source>
        <dbReference type="SAM" id="Phobius"/>
    </source>
</evidence>
<keyword evidence="2" id="KW-1003">Cell membrane</keyword>
<keyword evidence="10" id="KW-1185">Reference proteome</keyword>
<dbReference type="GO" id="GO:0004713">
    <property type="term" value="F:protein tyrosine kinase activity"/>
    <property type="evidence" value="ECO:0007669"/>
    <property type="project" value="TreeGrafter"/>
</dbReference>
<keyword evidence="6" id="KW-0175">Coiled coil</keyword>
<dbReference type="RefSeq" id="WP_070125666.1">
    <property type="nucleotide sequence ID" value="NZ_MDHN01000028.1"/>
</dbReference>
<feature type="transmembrane region" description="Helical" evidence="7">
    <location>
        <begin position="492"/>
        <end position="512"/>
    </location>
</feature>
<dbReference type="PANTHER" id="PTHR32309">
    <property type="entry name" value="TYROSINE-PROTEIN KINASE"/>
    <property type="match status" value="1"/>
</dbReference>
<keyword evidence="4 7" id="KW-1133">Transmembrane helix</keyword>
<evidence type="ECO:0000259" key="8">
    <source>
        <dbReference type="Pfam" id="PF02706"/>
    </source>
</evidence>
<dbReference type="STRING" id="1656094.BFC18_12625"/>
<dbReference type="Pfam" id="PF02706">
    <property type="entry name" value="Wzz"/>
    <property type="match status" value="1"/>
</dbReference>
<evidence type="ECO:0000256" key="3">
    <source>
        <dbReference type="ARBA" id="ARBA00022692"/>
    </source>
</evidence>
<dbReference type="AlphaFoldDB" id="A0A1E7ZAN5"/>
<feature type="transmembrane region" description="Helical" evidence="7">
    <location>
        <begin position="24"/>
        <end position="42"/>
    </location>
</feature>
<evidence type="ECO:0000256" key="1">
    <source>
        <dbReference type="ARBA" id="ARBA00004651"/>
    </source>
</evidence>
<dbReference type="InterPro" id="IPR050445">
    <property type="entry name" value="Bact_polysacc_biosynth/exp"/>
</dbReference>
<dbReference type="OrthoDB" id="9795292at2"/>
<organism evidence="9 10">
    <name type="scientific">Alteromonas confluentis</name>
    <dbReference type="NCBI Taxonomy" id="1656094"/>
    <lineage>
        <taxon>Bacteria</taxon>
        <taxon>Pseudomonadati</taxon>
        <taxon>Pseudomonadota</taxon>
        <taxon>Gammaproteobacteria</taxon>
        <taxon>Alteromonadales</taxon>
        <taxon>Alteromonadaceae</taxon>
        <taxon>Alteromonas/Salinimonas group</taxon>
        <taxon>Alteromonas</taxon>
    </lineage>
</organism>
<sequence length="524" mass="59260">MQDLQRALGHFSDYVKGIWVKKRLIMVCTWILCPIGFAYVAMLPDVYRSQAVVFVDTRSVLQPLLKGLAIQTNPDQEIQTMAKTLLSRSNVETIARESDLDLTTTSDKEFDNLVNGLSTDIQLRATGRDNIFTISYENRSPAMAQTVVQETLNLFVEGALGNNRRDTDTANRFLDEQIAEYESRLSEAEQRLANFKRQYNNILPLQGTFYSTLQTLNNELEATRLLIKQTTQQVESLTNQLSRSKGTGDSFGVSNQSDSVLRTRYDERIKTLEERLDDLQLRFTDQHPDVIEAKALLANLEEARQKEIDDFRNADEGDSDGVPMSDLNQELKLEISRHESSVAALSVKEQDLQRRIAALESKIDLVPQIEAESAALNRDYFITKDKYEDLLARRESADLSRRADVSAEELQFRIIEPPLQPNEPSGPYRIIYYTVVLLLSFGIGIGLAFLFSQLSPLLVRASQLNQITDYPVWGTVTHLNINEIRKTNRVRMAVFLVSSGILVMAYGLLVGAELLNIDLLQGIL</sequence>